<dbReference type="InterPro" id="IPR013332">
    <property type="entry name" value="KPR_N"/>
</dbReference>
<dbReference type="GO" id="GO:0005737">
    <property type="term" value="C:cytoplasm"/>
    <property type="evidence" value="ECO:0007669"/>
    <property type="project" value="TreeGrafter"/>
</dbReference>
<dbReference type="InterPro" id="IPR008927">
    <property type="entry name" value="6-PGluconate_DH-like_C_sf"/>
</dbReference>
<evidence type="ECO:0000256" key="5">
    <source>
        <dbReference type="ARBA" id="ARBA00032024"/>
    </source>
</evidence>
<keyword evidence="4" id="KW-0566">Pantothenate biosynthesis</keyword>
<evidence type="ECO:0000256" key="4">
    <source>
        <dbReference type="ARBA" id="ARBA00022655"/>
    </source>
</evidence>
<dbReference type="Gene3D" id="3.40.50.720">
    <property type="entry name" value="NAD(P)-binding Rossmann-like Domain"/>
    <property type="match status" value="1"/>
</dbReference>
<reference evidence="9 10" key="1">
    <citation type="submission" date="2018-08" db="EMBL/GenBank/DDBJ databases">
        <title>Achromobacter xylosoxidans Genome sequencing and assembly.</title>
        <authorList>
            <person name="Wang R."/>
            <person name="Rensing C."/>
            <person name="Li Y."/>
        </authorList>
    </citation>
    <scope>NUCLEOTIDE SEQUENCE [LARGE SCALE GENOMIC DNA]</scope>
    <source>
        <strain evidence="9 10">GD003A</strain>
    </source>
</reference>
<dbReference type="EMBL" id="QVXO01000002">
    <property type="protein sequence ID" value="RPJ93593.1"/>
    <property type="molecule type" value="Genomic_DNA"/>
</dbReference>
<dbReference type="InterPro" id="IPR051402">
    <property type="entry name" value="KPR-Related"/>
</dbReference>
<dbReference type="PANTHER" id="PTHR21708:SF45">
    <property type="entry name" value="2-DEHYDROPANTOATE 2-REDUCTASE"/>
    <property type="match status" value="1"/>
</dbReference>
<evidence type="ECO:0000256" key="1">
    <source>
        <dbReference type="ARBA" id="ARBA00004994"/>
    </source>
</evidence>
<comment type="pathway">
    <text evidence="1">Cofactor biosynthesis; (R)-pantothenate biosynthesis; (R)-pantoate from 3-methyl-2-oxobutanoate: step 2/2.</text>
</comment>
<sequence>MEDAHQCRVAVYGAGAIGCLLAARLAQAGCEVTMIARGQTLAALRQHGVGLTADGATRHYPVRATDDPRQVRGADYLILAVKQQALDDIAAHLAPMLAPQGVVVPAVNGIPWWYLPTLDSPLGNMPLQTVDGRGALRQALPLERVLGAVVYIAANATAPGIAAQNARNTLILGEPDGSRSARADRLAGLLQASGLQCEVSGDIHQAVWVKAMGNATFNPLSVLAHATMEAMVRDPHLGKLARAMLGEYLALGQALGLALPVTVEQRMQAAASAGAAQTSMLQDALQNKPLEIDAIVGAMIEIAAKLNLDMPHANTVWGLIRHRNLSAGAI</sequence>
<evidence type="ECO:0000256" key="6">
    <source>
        <dbReference type="ARBA" id="ARBA00048793"/>
    </source>
</evidence>
<name>A0A424WJX1_ALCXX</name>
<dbReference type="InterPro" id="IPR013328">
    <property type="entry name" value="6PGD_dom2"/>
</dbReference>
<dbReference type="SUPFAM" id="SSF48179">
    <property type="entry name" value="6-phosphogluconate dehydrogenase C-terminal domain-like"/>
    <property type="match status" value="1"/>
</dbReference>
<evidence type="ECO:0000259" key="8">
    <source>
        <dbReference type="Pfam" id="PF08546"/>
    </source>
</evidence>
<gene>
    <name evidence="9" type="ORF">DY367_02215</name>
</gene>
<dbReference type="Pfam" id="PF08546">
    <property type="entry name" value="ApbA_C"/>
    <property type="match status" value="1"/>
</dbReference>
<accession>A0A424WJX1</accession>
<dbReference type="OrthoDB" id="9796561at2"/>
<dbReference type="PANTHER" id="PTHR21708">
    <property type="entry name" value="PROBABLE 2-DEHYDROPANTOATE 2-REDUCTASE"/>
    <property type="match status" value="1"/>
</dbReference>
<dbReference type="InterPro" id="IPR013752">
    <property type="entry name" value="KPA_reductase"/>
</dbReference>
<evidence type="ECO:0000256" key="2">
    <source>
        <dbReference type="ARBA" id="ARBA00013014"/>
    </source>
</evidence>
<feature type="domain" description="Ketopantoate reductase N-terminal" evidence="7">
    <location>
        <begin position="9"/>
        <end position="176"/>
    </location>
</feature>
<feature type="domain" description="Ketopantoate reductase C-terminal" evidence="8">
    <location>
        <begin position="202"/>
        <end position="323"/>
    </location>
</feature>
<dbReference type="GO" id="GO:0015940">
    <property type="term" value="P:pantothenate biosynthetic process"/>
    <property type="evidence" value="ECO:0007669"/>
    <property type="project" value="UniProtKB-UniPathway"/>
</dbReference>
<organism evidence="9 10">
    <name type="scientific">Alcaligenes xylosoxydans xylosoxydans</name>
    <name type="common">Achromobacter xylosoxidans</name>
    <dbReference type="NCBI Taxonomy" id="85698"/>
    <lineage>
        <taxon>Bacteria</taxon>
        <taxon>Pseudomonadati</taxon>
        <taxon>Pseudomonadota</taxon>
        <taxon>Betaproteobacteria</taxon>
        <taxon>Burkholderiales</taxon>
        <taxon>Alcaligenaceae</taxon>
        <taxon>Achromobacter</taxon>
    </lineage>
</organism>
<dbReference type="SUPFAM" id="SSF51735">
    <property type="entry name" value="NAD(P)-binding Rossmann-fold domains"/>
    <property type="match status" value="1"/>
</dbReference>
<protein>
    <recommendedName>
        <fullName evidence="3">2-dehydropantoate 2-reductase</fullName>
        <ecNumber evidence="2">1.1.1.169</ecNumber>
    </recommendedName>
    <alternativeName>
        <fullName evidence="5">Ketopantoate reductase</fullName>
    </alternativeName>
</protein>
<dbReference type="RefSeq" id="WP_118931550.1">
    <property type="nucleotide sequence ID" value="NZ_CP061008.1"/>
</dbReference>
<evidence type="ECO:0000256" key="3">
    <source>
        <dbReference type="ARBA" id="ARBA00019465"/>
    </source>
</evidence>
<dbReference type="EC" id="1.1.1.169" evidence="2"/>
<dbReference type="NCBIfam" id="NF005089">
    <property type="entry name" value="PRK06522.1-4"/>
    <property type="match status" value="1"/>
</dbReference>
<comment type="caution">
    <text evidence="9">The sequence shown here is derived from an EMBL/GenBank/DDBJ whole genome shotgun (WGS) entry which is preliminary data.</text>
</comment>
<dbReference type="Proteomes" id="UP000285324">
    <property type="component" value="Unassembled WGS sequence"/>
</dbReference>
<comment type="catalytic activity">
    <reaction evidence="6">
        <text>(R)-pantoate + NADP(+) = 2-dehydropantoate + NADPH + H(+)</text>
        <dbReference type="Rhea" id="RHEA:16233"/>
        <dbReference type="ChEBI" id="CHEBI:11561"/>
        <dbReference type="ChEBI" id="CHEBI:15378"/>
        <dbReference type="ChEBI" id="CHEBI:15980"/>
        <dbReference type="ChEBI" id="CHEBI:57783"/>
        <dbReference type="ChEBI" id="CHEBI:58349"/>
        <dbReference type="EC" id="1.1.1.169"/>
    </reaction>
</comment>
<dbReference type="UniPathway" id="UPA00028">
    <property type="reaction ID" value="UER00004"/>
</dbReference>
<dbReference type="AlphaFoldDB" id="A0A424WJX1"/>
<evidence type="ECO:0000313" key="10">
    <source>
        <dbReference type="Proteomes" id="UP000285324"/>
    </source>
</evidence>
<keyword evidence="9" id="KW-0560">Oxidoreductase</keyword>
<dbReference type="Gene3D" id="1.10.1040.10">
    <property type="entry name" value="N-(1-d-carboxylethyl)-l-norvaline Dehydrogenase, domain 2"/>
    <property type="match status" value="1"/>
</dbReference>
<evidence type="ECO:0000259" key="7">
    <source>
        <dbReference type="Pfam" id="PF02558"/>
    </source>
</evidence>
<dbReference type="GO" id="GO:0008677">
    <property type="term" value="F:2-dehydropantoate 2-reductase activity"/>
    <property type="evidence" value="ECO:0007669"/>
    <property type="project" value="UniProtKB-EC"/>
</dbReference>
<evidence type="ECO:0000313" key="9">
    <source>
        <dbReference type="EMBL" id="RPJ93593.1"/>
    </source>
</evidence>
<dbReference type="InterPro" id="IPR036291">
    <property type="entry name" value="NAD(P)-bd_dom_sf"/>
</dbReference>
<dbReference type="Pfam" id="PF02558">
    <property type="entry name" value="ApbA"/>
    <property type="match status" value="1"/>
</dbReference>
<proteinExistence type="predicted"/>
<dbReference type="FunFam" id="1.10.1040.10:FF:000017">
    <property type="entry name" value="2-dehydropantoate 2-reductase"/>
    <property type="match status" value="1"/>
</dbReference>